<evidence type="ECO:0000313" key="1">
    <source>
        <dbReference type="EMBL" id="KAJ7349324.1"/>
    </source>
</evidence>
<gene>
    <name evidence="1" type="ORF">DFH08DRAFT_141907</name>
</gene>
<keyword evidence="2" id="KW-1185">Reference proteome</keyword>
<sequence length="208" mass="23116">MYSQPPAPVVLTWPDPDASIPSHSPPAYDAAQVPLVPVNYEFSPRGFNTLLLLPPPGAQNTRPQYHISVALNCMNPFSFITTVRRGASDTGPYVGEFEMGISTIPGTVVMADCQMKIKEAIRNDPGSRWTWRFRDDPTQHIRWQLMDSSTGVSNCFFASEPHPASTHVKIAQFKGAPVTKRVPNALLRPCCEYIQQGRPYLTTSLCRL</sequence>
<reference evidence="1" key="1">
    <citation type="submission" date="2023-03" db="EMBL/GenBank/DDBJ databases">
        <title>Massive genome expansion in bonnet fungi (Mycena s.s.) driven by repeated elements and novel gene families across ecological guilds.</title>
        <authorList>
            <consortium name="Lawrence Berkeley National Laboratory"/>
            <person name="Harder C.B."/>
            <person name="Miyauchi S."/>
            <person name="Viragh M."/>
            <person name="Kuo A."/>
            <person name="Thoen E."/>
            <person name="Andreopoulos B."/>
            <person name="Lu D."/>
            <person name="Skrede I."/>
            <person name="Drula E."/>
            <person name="Henrissat B."/>
            <person name="Morin E."/>
            <person name="Kohler A."/>
            <person name="Barry K."/>
            <person name="LaButti K."/>
            <person name="Morin E."/>
            <person name="Salamov A."/>
            <person name="Lipzen A."/>
            <person name="Mereny Z."/>
            <person name="Hegedus B."/>
            <person name="Baldrian P."/>
            <person name="Stursova M."/>
            <person name="Weitz H."/>
            <person name="Taylor A."/>
            <person name="Grigoriev I.V."/>
            <person name="Nagy L.G."/>
            <person name="Martin F."/>
            <person name="Kauserud H."/>
        </authorList>
    </citation>
    <scope>NUCLEOTIDE SEQUENCE</scope>
    <source>
        <strain evidence="1">CBHHK002</strain>
    </source>
</reference>
<accession>A0AAD7A4I1</accession>
<dbReference type="EMBL" id="JARIHO010000016">
    <property type="protein sequence ID" value="KAJ7349324.1"/>
    <property type="molecule type" value="Genomic_DNA"/>
</dbReference>
<evidence type="ECO:0000313" key="2">
    <source>
        <dbReference type="Proteomes" id="UP001218218"/>
    </source>
</evidence>
<comment type="caution">
    <text evidence="1">The sequence shown here is derived from an EMBL/GenBank/DDBJ whole genome shotgun (WGS) entry which is preliminary data.</text>
</comment>
<dbReference type="AlphaFoldDB" id="A0AAD7A4I1"/>
<organism evidence="1 2">
    <name type="scientific">Mycena albidolilacea</name>
    <dbReference type="NCBI Taxonomy" id="1033008"/>
    <lineage>
        <taxon>Eukaryota</taxon>
        <taxon>Fungi</taxon>
        <taxon>Dikarya</taxon>
        <taxon>Basidiomycota</taxon>
        <taxon>Agaricomycotina</taxon>
        <taxon>Agaricomycetes</taxon>
        <taxon>Agaricomycetidae</taxon>
        <taxon>Agaricales</taxon>
        <taxon>Marasmiineae</taxon>
        <taxon>Mycenaceae</taxon>
        <taxon>Mycena</taxon>
    </lineage>
</organism>
<dbReference type="Proteomes" id="UP001218218">
    <property type="component" value="Unassembled WGS sequence"/>
</dbReference>
<name>A0AAD7A4I1_9AGAR</name>
<proteinExistence type="predicted"/>
<protein>
    <submittedName>
        <fullName evidence="1">Uncharacterized protein</fullName>
    </submittedName>
</protein>